<dbReference type="EMBL" id="SJZI01000050">
    <property type="protein sequence ID" value="TCJ12670.1"/>
    <property type="molecule type" value="Genomic_DNA"/>
</dbReference>
<protein>
    <submittedName>
        <fullName evidence="4">HYR domain-containing protein</fullName>
    </submittedName>
</protein>
<feature type="domain" description="HYR" evidence="3">
    <location>
        <begin position="165"/>
        <end position="247"/>
    </location>
</feature>
<evidence type="ECO:0000259" key="3">
    <source>
        <dbReference type="PROSITE" id="PS50825"/>
    </source>
</evidence>
<feature type="domain" description="HYR" evidence="3">
    <location>
        <begin position="323"/>
        <end position="411"/>
    </location>
</feature>
<evidence type="ECO:0000259" key="2">
    <source>
        <dbReference type="PROSITE" id="PS50041"/>
    </source>
</evidence>
<keyword evidence="5" id="KW-1185">Reference proteome</keyword>
<dbReference type="SMART" id="SM00034">
    <property type="entry name" value="CLECT"/>
    <property type="match status" value="1"/>
</dbReference>
<evidence type="ECO:0000313" key="5">
    <source>
        <dbReference type="Proteomes" id="UP000295334"/>
    </source>
</evidence>
<dbReference type="OrthoDB" id="599464at2"/>
<dbReference type="InterPro" id="IPR034007">
    <property type="entry name" value="CTLD_bac"/>
</dbReference>
<dbReference type="InterPro" id="IPR003410">
    <property type="entry name" value="HYR_dom"/>
</dbReference>
<dbReference type="InterPro" id="IPR016186">
    <property type="entry name" value="C-type_lectin-like/link_sf"/>
</dbReference>
<dbReference type="InterPro" id="IPR013783">
    <property type="entry name" value="Ig-like_fold"/>
</dbReference>
<dbReference type="Pfam" id="PF02494">
    <property type="entry name" value="HYR"/>
    <property type="match status" value="5"/>
</dbReference>
<dbReference type="InterPro" id="IPR057078">
    <property type="entry name" value="HYR-4C"/>
</dbReference>
<dbReference type="InterPro" id="IPR026444">
    <property type="entry name" value="Secre_tail"/>
</dbReference>
<dbReference type="Proteomes" id="UP000295334">
    <property type="component" value="Unassembled WGS sequence"/>
</dbReference>
<name>A0A4R1B598_9BACT</name>
<keyword evidence="1" id="KW-0677">Repeat</keyword>
<dbReference type="PANTHER" id="PTHR24273:SF32">
    <property type="entry name" value="HYALIN"/>
    <property type="match status" value="1"/>
</dbReference>
<dbReference type="SUPFAM" id="SSF56436">
    <property type="entry name" value="C-type lectin-like"/>
    <property type="match status" value="1"/>
</dbReference>
<feature type="domain" description="HYR" evidence="3">
    <location>
        <begin position="1133"/>
        <end position="1218"/>
    </location>
</feature>
<feature type="domain" description="HYR" evidence="3">
    <location>
        <begin position="775"/>
        <end position="858"/>
    </location>
</feature>
<dbReference type="PANTHER" id="PTHR24273">
    <property type="entry name" value="FI04643P-RELATED"/>
    <property type="match status" value="1"/>
</dbReference>
<dbReference type="Pfam" id="PF18962">
    <property type="entry name" value="Por_Secre_tail"/>
    <property type="match status" value="1"/>
</dbReference>
<dbReference type="PROSITE" id="PS50825">
    <property type="entry name" value="HYR"/>
    <property type="match status" value="6"/>
</dbReference>
<organism evidence="4 5">
    <name type="scientific">Flaviaesturariibacter flavus</name>
    <dbReference type="NCBI Taxonomy" id="2502780"/>
    <lineage>
        <taxon>Bacteria</taxon>
        <taxon>Pseudomonadati</taxon>
        <taxon>Bacteroidota</taxon>
        <taxon>Chitinophagia</taxon>
        <taxon>Chitinophagales</taxon>
        <taxon>Chitinophagaceae</taxon>
        <taxon>Flaviaestuariibacter</taxon>
    </lineage>
</organism>
<dbReference type="Pfam" id="PF00059">
    <property type="entry name" value="Lectin_C"/>
    <property type="match status" value="1"/>
</dbReference>
<dbReference type="PROSITE" id="PS50041">
    <property type="entry name" value="C_TYPE_LECTIN_2"/>
    <property type="match status" value="1"/>
</dbReference>
<dbReference type="InterPro" id="IPR001304">
    <property type="entry name" value="C-type_lectin-like"/>
</dbReference>
<dbReference type="Pfam" id="PF23237">
    <property type="entry name" value="HYR_4C"/>
    <property type="match status" value="1"/>
</dbReference>
<dbReference type="CDD" id="cd03603">
    <property type="entry name" value="CLECT_VCBS"/>
    <property type="match status" value="1"/>
</dbReference>
<feature type="domain" description="C-type lectin" evidence="2">
    <location>
        <begin position="378"/>
        <end position="490"/>
    </location>
</feature>
<dbReference type="NCBIfam" id="TIGR04183">
    <property type="entry name" value="Por_Secre_tail"/>
    <property type="match status" value="1"/>
</dbReference>
<reference evidence="4 5" key="1">
    <citation type="submission" date="2019-03" db="EMBL/GenBank/DDBJ databases">
        <authorList>
            <person name="Kim M.K.M."/>
        </authorList>
    </citation>
    <scope>NUCLEOTIDE SEQUENCE [LARGE SCALE GENOMIC DNA]</scope>
    <source>
        <strain evidence="4 5">17J68-12</strain>
    </source>
</reference>
<gene>
    <name evidence="4" type="ORF">EPD60_15535</name>
</gene>
<evidence type="ECO:0000313" key="4">
    <source>
        <dbReference type="EMBL" id="TCJ12670.1"/>
    </source>
</evidence>
<evidence type="ECO:0000256" key="1">
    <source>
        <dbReference type="ARBA" id="ARBA00022737"/>
    </source>
</evidence>
<proteinExistence type="predicted"/>
<feature type="domain" description="HYR" evidence="3">
    <location>
        <begin position="1869"/>
        <end position="1958"/>
    </location>
</feature>
<accession>A0A4R1B598</accession>
<sequence length="2407" mass="248741">MRSSLPAFDLLRRTWQRSKMVLSTLLLILLFNLTASAHAVQVGYYVLPNGFIRVYIEHWHGDQTTATLVNNGMSITTTYGSTTVTQNVNPTGAVNNTAWNALPFSGPNLHILSAGPSANQYNDWAYYDFAPAACNVPVQIVLNGGLTVVLEEESANIWPQTISGTFNDNAGPTIMPQNTTATVGCGSTGTNVNFSATSVDNCTANPSVSFNIAPGSFFPVGTTNVTATSSDANGNTSTLTFPVTVTVIDNVAPVPNVASLPTLTGECGVTATAPTATDNCSGTITATTSSPLVYNQQGTYTIQWVYKDATGNTSTQSQTVIVKDVTPPVIACPFNITVNAAANSCGAVVTYNTPSATDNCGNGTLPTSLPGYTYKGTFGGHTYFISNTATTPEDAHAKAIALGGHLVTISSLAENQFVSAMSPAYIWIGYTDRAVEGSFKWVTSEPVSYTNWNSGEPNNAGDEDWAVINWGPNGTWNDWTYNSSALFVVEFEGGNIPTTLVSGPASGSTFPIGNTVVTYEAVDAGGNRATCSFTVTVLDNQNPTITAPAAVTVNTNANACVATNVALGSPVANDNCTGFIVSNNAPATFAKGTTVVTWTVKDASGRTATATQLVTVADNQAPAITAPAAVTVSTNPGQCSATNVALGNAVASDNCGSVTISNNAPAVFPKGTTLVTWTAKDGAGLTTTATQNVTVVDNESPVITAPAAVAVNTDAGACSASNVALGNAVATDNCGSVIVSNDAPAIFPKGTTIVTWTAKDAAGKIATATQTVVVTDKEAPSLSAVAPMNVNTDAGQCGAVVMFPAPVASDNCGAVTVAQIGGPASGSVFPVGTTTVTFEATDAAGNKSTGSFTVTVTDNEAPVPTVGTGTSQSNGSVTIGLPSGYSYNWVMYQHNFQDPLPAGATVTDASMSWSGHDQGWGGTGAWARMIVSGTHIGSGQYFGWNQGFSINYSGAIAGYNYGGTNYVRQDFDTYPGWVGYFNGGSLTLNYTAQSAGTLPDVNAECSVTVPAPTATDNCGAIITGTTSDATTYSQQGTYIIHWTYTDAAGNRTSQDQKVVIKDVTAPVLVGVPANETVECDAVPAAAVVTATDNCEAGPVSYNEVRTNGNCISNYTLTRTWSVTDIGGNTTVATQVVTVQDTKAPALNVQDVTVTNDAGQCGAAVAFAATASDNCGDVTVAYSQNPGTYFPVGTTTVTATATDACGNQTVKTFIVTVNDTEVPVVRTQNLTIQLDASGAASITAAQVDNASTDNCGVAAISVDKTSFNCSNVGANTVTLSVTDIHGNVNSATAVVTVEDNVAPVITNVTGDLDRTVECSDAKAIAATLALAPAATDNCAPVSIHLVSDVTTANCGTTYTRVRQWNFTDPSGNTSALFTQTVNVVDRTAPVVTVNAGAIERCFDTTAAATYAVAPLQATDNCNAVNYSFSVKNASGNLLRSGTGNNASGTFPLGANTILWTVTDACGNVTTATTLVTINPLPAASLTASGADAFCNGVTLSGASTLSGPFGYQWYFSGAQVGSSQALTLGNASASGVYTLFVTDGKGCRSPQAASYTYIKETAPGNYTVIGIDKVSLGEYNSVRSGSVGVMSPGGYAYFRNRDSVVAPGAFVMAPNIYAQYGYYIPQKVYGPAPVILPAMQSFTGSYYGLPSTTIGATATGTVAGDYNSLYIRRGANVTLNGTTFRTLTLEEGARVRFSSTVLNMESLFIGNNTSATAVAEVRFAPGTALRVSRQVKVEEMAQVNPEGVALNIYVNDAPCTEEKFIVKGNGTRVTANLLMPGGKLSVQYNCRSNSSGWHDCHDDDDDDRRRTGGTATAHYSPGDILSTLLGQFKSTCAPTYMTGRFIAGEVESGVSVIWSSNQCSAETPTVDSVSPQFDCPAPQEFCQSASGIYTLTPAVATDNSGVVTISYKLTGATVRSGAGANASGSFNPGITTITWTATDASGNKRTCSQVVRVNATPVVTIRTDNSFCTSITLTAQSGAQGPLAFAWTLNNNVYSSAATLNLSSASTDGTYRVSVTDVNGCTSVAAAAYAFSAQNLVGNYTIVGLKEVNLGENNTVVKGGVGVVASNGEARIKKNSSVAGFVKAKYITTISSPVTIGSRIYAPASVSLPAMQVYSGSFSGLANYTVPDNATVTLTGNYATLTVRKGAQATLNGTVFRSIKLEEGARVTFTQPVVNLESLVMSKGKSNKITTISFAGATSVRVSQQVLIEEYSRVNGEGRDVTFYVGDQQCDDEKFRVDGNGTTVTANVLLPNGTIRVDGGSIACQMTGVFIAEEVRSENKNITWNGGFSCAPAPIARTTSVPATTEARTINGQQPEVEATVDASVVAYPNPSRGIVNLRIAGITGQVQLAVVDSRGNTVARRAANVSSKQENLQLDLQSAAAGIYTIRISDGTQVLQARVVIAR</sequence>
<feature type="domain" description="HYR" evidence="3">
    <location>
        <begin position="452"/>
        <end position="539"/>
    </location>
</feature>
<comment type="caution">
    <text evidence="4">The sequence shown here is derived from an EMBL/GenBank/DDBJ whole genome shotgun (WGS) entry which is preliminary data.</text>
</comment>
<dbReference type="Gene3D" id="2.60.40.10">
    <property type="entry name" value="Immunoglobulins"/>
    <property type="match status" value="3"/>
</dbReference>
<dbReference type="Gene3D" id="3.10.100.10">
    <property type="entry name" value="Mannose-Binding Protein A, subunit A"/>
    <property type="match status" value="1"/>
</dbReference>
<dbReference type="InterPro" id="IPR016187">
    <property type="entry name" value="CTDL_fold"/>
</dbReference>